<dbReference type="PANTHER" id="PTHR37563">
    <property type="entry name" value="PHYTANOYL-COA DIOXYGENASE FAMILY PROTEIN (AFU_ORTHOLOGUE AFUA_2G03330)"/>
    <property type="match status" value="1"/>
</dbReference>
<protein>
    <recommendedName>
        <fullName evidence="3">Phytanoyl-CoA dioxygenase family protein</fullName>
    </recommendedName>
</protein>
<dbReference type="InterPro" id="IPR008775">
    <property type="entry name" value="Phytyl_CoA_dOase-like"/>
</dbReference>
<dbReference type="Proteomes" id="UP001501490">
    <property type="component" value="Unassembled WGS sequence"/>
</dbReference>
<name>A0ABP7A5T3_9ACTN</name>
<organism evidence="1 2">
    <name type="scientific">Microlunatus ginsengisoli</name>
    <dbReference type="NCBI Taxonomy" id="363863"/>
    <lineage>
        <taxon>Bacteria</taxon>
        <taxon>Bacillati</taxon>
        <taxon>Actinomycetota</taxon>
        <taxon>Actinomycetes</taxon>
        <taxon>Propionibacteriales</taxon>
        <taxon>Propionibacteriaceae</taxon>
        <taxon>Microlunatus</taxon>
    </lineage>
</organism>
<evidence type="ECO:0000313" key="1">
    <source>
        <dbReference type="EMBL" id="GAA3625362.1"/>
    </source>
</evidence>
<evidence type="ECO:0000313" key="2">
    <source>
        <dbReference type="Proteomes" id="UP001501490"/>
    </source>
</evidence>
<dbReference type="RefSeq" id="WP_344805846.1">
    <property type="nucleotide sequence ID" value="NZ_BAABAB010000021.1"/>
</dbReference>
<keyword evidence="2" id="KW-1185">Reference proteome</keyword>
<dbReference type="SUPFAM" id="SSF51197">
    <property type="entry name" value="Clavaminate synthase-like"/>
    <property type="match status" value="1"/>
</dbReference>
<dbReference type="EMBL" id="BAABAB010000021">
    <property type="protein sequence ID" value="GAA3625362.1"/>
    <property type="molecule type" value="Genomic_DNA"/>
</dbReference>
<dbReference type="InterPro" id="IPR051961">
    <property type="entry name" value="Fungal_Metabolite_Diox"/>
</dbReference>
<sequence>MITIQLDDRERSNRTLSAENVRTSVRALREDGFVLLEDVVDAAHLDVLHERMIADIDAFRGRPDAPYNWNVGNLQQDPPPFPPYLFADVLLNPFAIAVTSAMLGPGLKNVMYGGNTALPGDQRQPVHSDVGHLWPVSVLEAPHPPAQLVLNVLTVDVSPANGATEIWPGTHRELGVGVGDDIKITPERLAARRAVSPPFQPTFRRGSMLIRDIRLWHAGMPNRTSAPRPMIAMVHASGWLDTGRPLLFPTGTESFFDHPVLSTAARFTAEPIDYIGEPQGFEYVPGGMVTT</sequence>
<proteinExistence type="predicted"/>
<dbReference type="PANTHER" id="PTHR37563:SF2">
    <property type="entry name" value="PHYTANOYL-COA DIOXYGENASE FAMILY PROTEIN (AFU_ORTHOLOGUE AFUA_2G03330)"/>
    <property type="match status" value="1"/>
</dbReference>
<dbReference type="Pfam" id="PF05721">
    <property type="entry name" value="PhyH"/>
    <property type="match status" value="1"/>
</dbReference>
<dbReference type="Gene3D" id="2.60.120.620">
    <property type="entry name" value="q2cbj1_9rhob like domain"/>
    <property type="match status" value="1"/>
</dbReference>
<reference evidence="2" key="1">
    <citation type="journal article" date="2019" name="Int. J. Syst. Evol. Microbiol.">
        <title>The Global Catalogue of Microorganisms (GCM) 10K type strain sequencing project: providing services to taxonomists for standard genome sequencing and annotation.</title>
        <authorList>
            <consortium name="The Broad Institute Genomics Platform"/>
            <consortium name="The Broad Institute Genome Sequencing Center for Infectious Disease"/>
            <person name="Wu L."/>
            <person name="Ma J."/>
        </authorList>
    </citation>
    <scope>NUCLEOTIDE SEQUENCE [LARGE SCALE GENOMIC DNA]</scope>
    <source>
        <strain evidence="2">JCM 16929</strain>
    </source>
</reference>
<evidence type="ECO:0008006" key="3">
    <source>
        <dbReference type="Google" id="ProtNLM"/>
    </source>
</evidence>
<gene>
    <name evidence="1" type="ORF">GCM10022236_29640</name>
</gene>
<accession>A0ABP7A5T3</accession>
<comment type="caution">
    <text evidence="1">The sequence shown here is derived from an EMBL/GenBank/DDBJ whole genome shotgun (WGS) entry which is preliminary data.</text>
</comment>